<dbReference type="Proteomes" id="UP001321479">
    <property type="component" value="Segment"/>
</dbReference>
<name>A0ABM7NS10_9VIRU</name>
<reference evidence="2 3" key="1">
    <citation type="submission" date="2021-02" db="EMBL/GenBank/DDBJ databases">
        <title>Cotonvirus japonicus, which uses Golgi apparatus of host cells for its virion factory, phylogenetically links tailed tupanvirus and icosahedral mimivirus.</title>
        <authorList>
            <person name="Takahashi H."/>
            <person name="Fukaya S."/>
            <person name="Song C."/>
            <person name="Murata K."/>
            <person name="Takemura M."/>
        </authorList>
    </citation>
    <scope>NUCLEOTIDE SEQUENCE [LARGE SCALE GENOMIC DNA]</scope>
</reference>
<proteinExistence type="predicted"/>
<dbReference type="RefSeq" id="YP_010841556.1">
    <property type="nucleotide sequence ID" value="NC_079139.1"/>
</dbReference>
<feature type="compositionally biased region" description="Low complexity" evidence="1">
    <location>
        <begin position="145"/>
        <end position="163"/>
    </location>
</feature>
<protein>
    <submittedName>
        <fullName evidence="2">Uncharacterized protein</fullName>
    </submittedName>
</protein>
<feature type="region of interest" description="Disordered" evidence="1">
    <location>
        <begin position="136"/>
        <end position="175"/>
    </location>
</feature>
<organism evidence="2 3">
    <name type="scientific">Cotonvirus japonicus</name>
    <dbReference type="NCBI Taxonomy" id="2811091"/>
    <lineage>
        <taxon>Viruses</taxon>
        <taxon>Varidnaviria</taxon>
        <taxon>Bamfordvirae</taxon>
        <taxon>Nucleocytoviricota</taxon>
        <taxon>Megaviricetes</taxon>
        <taxon>Imitervirales</taxon>
        <taxon>Mimiviridae</taxon>
        <taxon>Megamimivirinae</taxon>
        <taxon>Cotonvirus</taxon>
        <taxon>Cotonvirus japonicum</taxon>
    </lineage>
</organism>
<keyword evidence="3" id="KW-1185">Reference proteome</keyword>
<dbReference type="EMBL" id="AP024483">
    <property type="protein sequence ID" value="BCS82948.1"/>
    <property type="molecule type" value="Genomic_DNA"/>
</dbReference>
<sequence>MNIKNNYFLLRHNVFFAEPNINSTHYELYDVVKEIYKILTSDINKINENLMIVLNTEIIKYYMNCPITKFNISINSGLNIYNDTTNIKILDIYPEFCALDEYLSKNNIKFMSPENKQINKTKNFINKLPETKCKIQKNRPKEIQQESQQEIQQESQQESQQEIQLKKPSTLNDNKKNISSSKIKLFESDKLAYFMIKKDIEHGIIQQEEINPWFATKYIVFKILDSRKKLDMINNINIKNEYEQFMELYQECIDEEQTINLPIEIPYNYHYMTPENKEILYKKYGVTKQEFEDKYLNKNEDIITDN</sequence>
<dbReference type="GeneID" id="80558153"/>
<evidence type="ECO:0000313" key="2">
    <source>
        <dbReference type="EMBL" id="BCS82948.1"/>
    </source>
</evidence>
<accession>A0ABM7NS10</accession>
<evidence type="ECO:0000313" key="3">
    <source>
        <dbReference type="Proteomes" id="UP001321479"/>
    </source>
</evidence>
<evidence type="ECO:0000256" key="1">
    <source>
        <dbReference type="SAM" id="MobiDB-lite"/>
    </source>
</evidence>